<proteinExistence type="predicted"/>
<keyword evidence="1" id="KW-0472">Membrane</keyword>
<feature type="transmembrane region" description="Helical" evidence="1">
    <location>
        <begin position="71"/>
        <end position="91"/>
    </location>
</feature>
<sequence>MAYLVILGTVYFFIAVILIGFIALSFPEALFFIMFSGFFSFEKVSPETLESVGIIKDIATLLQSHILPLNGYLKAFMIIVIILSYLGMNIYINFRVPVLFKIVNNYIRVVVYGILIHYIIQPELRDFFVLLLVAGSISILSRTVLFKIISRKINVESSQNKN</sequence>
<dbReference type="EMBL" id="KY270848">
    <property type="protein sequence ID" value="ARO45599.1"/>
    <property type="molecule type" value="Genomic_DNA"/>
</dbReference>
<name>A0A1W6QWI7_ENTFL</name>
<accession>A0A1W6QWI7</accession>
<keyword evidence="1" id="KW-0812">Transmembrane</keyword>
<feature type="transmembrane region" description="Helical" evidence="1">
    <location>
        <begin position="12"/>
        <end position="39"/>
    </location>
</feature>
<reference evidence="2" key="1">
    <citation type="submission" date="2016-11" db="EMBL/GenBank/DDBJ databases">
        <title>Characterization of a Plasmid Isolated from Enterococcus faecalis found in the Fecal Material of a Blue Whale.</title>
        <authorList>
            <person name="McLaughlin R."/>
        </authorList>
    </citation>
    <scope>NUCLEOTIDE SEQUENCE</scope>
    <source>
        <strain evidence="2">2</strain>
        <plasmid evidence="2">pGTC2</plasmid>
    </source>
</reference>
<keyword evidence="2" id="KW-0614">Plasmid</keyword>
<keyword evidence="1" id="KW-1133">Transmembrane helix</keyword>
<geneLocation type="plasmid" evidence="2">
    <name>pGTC2</name>
</geneLocation>
<feature type="transmembrane region" description="Helical" evidence="1">
    <location>
        <begin position="103"/>
        <end position="121"/>
    </location>
</feature>
<evidence type="ECO:0000313" key="2">
    <source>
        <dbReference type="EMBL" id="ARO45599.1"/>
    </source>
</evidence>
<protein>
    <submittedName>
        <fullName evidence="2">Uncharacterized protein</fullName>
    </submittedName>
</protein>
<organism evidence="2">
    <name type="scientific">Enterococcus faecalis</name>
    <name type="common">Streptococcus faecalis</name>
    <dbReference type="NCBI Taxonomy" id="1351"/>
    <lineage>
        <taxon>Bacteria</taxon>
        <taxon>Bacillati</taxon>
        <taxon>Bacillota</taxon>
        <taxon>Bacilli</taxon>
        <taxon>Lactobacillales</taxon>
        <taxon>Enterococcaceae</taxon>
        <taxon>Enterococcus</taxon>
    </lineage>
</organism>
<dbReference type="AlphaFoldDB" id="A0A1W6QWI7"/>
<evidence type="ECO:0000256" key="1">
    <source>
        <dbReference type="SAM" id="Phobius"/>
    </source>
</evidence>
<feature type="transmembrane region" description="Helical" evidence="1">
    <location>
        <begin position="127"/>
        <end position="145"/>
    </location>
</feature>